<evidence type="ECO:0000313" key="2">
    <source>
        <dbReference type="Proteomes" id="UP000267164"/>
    </source>
</evidence>
<dbReference type="InterPro" id="IPR023393">
    <property type="entry name" value="START-like_dom_sf"/>
</dbReference>
<evidence type="ECO:0008006" key="3">
    <source>
        <dbReference type="Google" id="ProtNLM"/>
    </source>
</evidence>
<dbReference type="SUPFAM" id="SSF55961">
    <property type="entry name" value="Bet v1-like"/>
    <property type="match status" value="1"/>
</dbReference>
<gene>
    <name evidence="1" type="ORF">D7D52_00105</name>
</gene>
<dbReference type="Proteomes" id="UP000267164">
    <property type="component" value="Chromosome"/>
</dbReference>
<keyword evidence="2" id="KW-1185">Reference proteome</keyword>
<dbReference type="KEGG" id="nyu:D7D52_00105"/>
<dbReference type="EMBL" id="CP032568">
    <property type="protein sequence ID" value="AYF72549.1"/>
    <property type="molecule type" value="Genomic_DNA"/>
</dbReference>
<accession>A0A386Z7V5</accession>
<name>A0A386Z7V5_9NOCA</name>
<proteinExistence type="predicted"/>
<dbReference type="Gene3D" id="3.30.530.20">
    <property type="match status" value="1"/>
</dbReference>
<protein>
    <recommendedName>
        <fullName evidence="3">Polyketide cyclase</fullName>
    </recommendedName>
</protein>
<organism evidence="1 2">
    <name type="scientific">Nocardia yunnanensis</name>
    <dbReference type="NCBI Taxonomy" id="2382165"/>
    <lineage>
        <taxon>Bacteria</taxon>
        <taxon>Bacillati</taxon>
        <taxon>Actinomycetota</taxon>
        <taxon>Actinomycetes</taxon>
        <taxon>Mycobacteriales</taxon>
        <taxon>Nocardiaceae</taxon>
        <taxon>Nocardia</taxon>
    </lineage>
</organism>
<sequence>MTFIAEASATSTAAPAAFFVKWADMATWPEWNQDTEWVILDGKFEQGATGTLKPKGGPKTKFVVTKLTDTEFVDSSKLIGARLIFAHTVVTDGERTTVTVRVSMEGPLRGLWNRIMGKDLAASLQRDVDALVAAAEAVLV</sequence>
<reference evidence="1 2" key="1">
    <citation type="submission" date="2018-09" db="EMBL/GenBank/DDBJ databases">
        <title>Nocardia yunnanensis sp. nov., an actinomycete isolated from a soil sample.</title>
        <authorList>
            <person name="Zhang J."/>
        </authorList>
    </citation>
    <scope>NUCLEOTIDE SEQUENCE [LARGE SCALE GENOMIC DNA]</scope>
    <source>
        <strain evidence="1 2">CFHS0054</strain>
    </source>
</reference>
<dbReference type="RefSeq" id="WP_120734496.1">
    <property type="nucleotide sequence ID" value="NZ_CP032568.1"/>
</dbReference>
<evidence type="ECO:0000313" key="1">
    <source>
        <dbReference type="EMBL" id="AYF72549.1"/>
    </source>
</evidence>
<dbReference type="AlphaFoldDB" id="A0A386Z7V5"/>
<dbReference type="OrthoDB" id="9810827at2"/>